<organism evidence="2 4">
    <name type="scientific">Bacteroides acidifaciens</name>
    <dbReference type="NCBI Taxonomy" id="85831"/>
    <lineage>
        <taxon>Bacteria</taxon>
        <taxon>Pseudomonadati</taxon>
        <taxon>Bacteroidota</taxon>
        <taxon>Bacteroidia</taxon>
        <taxon>Bacteroidales</taxon>
        <taxon>Bacteroidaceae</taxon>
        <taxon>Bacteroides</taxon>
    </lineage>
</organism>
<dbReference type="Proteomes" id="UP000298073">
    <property type="component" value="Unassembled WGS sequence"/>
</dbReference>
<reference evidence="1 6" key="3">
    <citation type="journal article" date="2020" name="Microbiome">
        <title>Single-cell genomics of uncultured bacteria reveals dietary fiber responders in the mouse gut microbiota.</title>
        <authorList>
            <person name="Chijiiwa R."/>
            <person name="Hosokawa M."/>
            <person name="Kogawa M."/>
            <person name="Nishikawa Y."/>
            <person name="Ide K."/>
            <person name="Sakanashi C."/>
            <person name="Takahashi K."/>
            <person name="Takeyama H."/>
        </authorList>
    </citation>
    <scope>NUCLEOTIDE SEQUENCE [LARGE SCALE GENOMIC DNA]</scope>
    <source>
        <strain evidence="1">IMSAGC_001</strain>
    </source>
</reference>
<evidence type="ECO:0000313" key="4">
    <source>
        <dbReference type="Proteomes" id="UP000267159"/>
    </source>
</evidence>
<evidence type="ECO:0000313" key="5">
    <source>
        <dbReference type="Proteomes" id="UP000298073"/>
    </source>
</evidence>
<dbReference type="EMBL" id="SPPV01000089">
    <property type="protein sequence ID" value="TFU44878.1"/>
    <property type="molecule type" value="Genomic_DNA"/>
</dbReference>
<reference evidence="3 5" key="2">
    <citation type="submission" date="2019-03" db="EMBL/GenBank/DDBJ databases">
        <title>Diversity of the mouse oral microbiome.</title>
        <authorList>
            <person name="Joseph S."/>
            <person name="Aduse-Opoku J."/>
            <person name="Curtis M."/>
            <person name="Wade W."/>
            <person name="Hashim A."/>
        </authorList>
    </citation>
    <scope>NUCLEOTIDE SEQUENCE [LARGE SCALE GENOMIC DNA]</scope>
    <source>
        <strain evidence="3 5">P2318</strain>
    </source>
</reference>
<reference evidence="2 4" key="1">
    <citation type="submission" date="2018-09" db="EMBL/GenBank/DDBJ databases">
        <title>Murine metabolic-syndrome-specific gut microbial biobank.</title>
        <authorList>
            <person name="Liu C."/>
        </authorList>
    </citation>
    <scope>NUCLEOTIDE SEQUENCE [LARGE SCALE GENOMIC DNA]</scope>
    <source>
        <strain evidence="2 4">0.1X-D8-26</strain>
    </source>
</reference>
<dbReference type="EMBL" id="RAZM01000039">
    <property type="protein sequence ID" value="RLT79677.1"/>
    <property type="molecule type" value="Genomic_DNA"/>
</dbReference>
<evidence type="ECO:0000313" key="1">
    <source>
        <dbReference type="EMBL" id="GFH88096.1"/>
    </source>
</evidence>
<dbReference type="Proteomes" id="UP000491181">
    <property type="component" value="Unassembled WGS sequence"/>
</dbReference>
<evidence type="ECO:0000313" key="2">
    <source>
        <dbReference type="EMBL" id="RLT79677.1"/>
    </source>
</evidence>
<accession>A0A3L7Z0L2</accession>
<dbReference type="RefSeq" id="WP_121767350.1">
    <property type="nucleotide sequence ID" value="NZ_BLLS01000156.1"/>
</dbReference>
<dbReference type="AlphaFoldDB" id="A0A3L7Z0L2"/>
<dbReference type="Proteomes" id="UP000267159">
    <property type="component" value="Unassembled WGS sequence"/>
</dbReference>
<comment type="caution">
    <text evidence="2">The sequence shown here is derived from an EMBL/GenBank/DDBJ whole genome shotgun (WGS) entry which is preliminary data.</text>
</comment>
<protein>
    <submittedName>
        <fullName evidence="2">Uncharacterized protein</fullName>
    </submittedName>
</protein>
<name>A0A3L7Z0L2_9BACE</name>
<dbReference type="EMBL" id="BLLS01000156">
    <property type="protein sequence ID" value="GFH88096.1"/>
    <property type="molecule type" value="Genomic_DNA"/>
</dbReference>
<gene>
    <name evidence="2" type="ORF">D7Y07_12340</name>
    <name evidence="3" type="ORF">E4T97_20790</name>
    <name evidence="1" type="ORF">IMSAGC001_03531</name>
</gene>
<proteinExistence type="predicted"/>
<evidence type="ECO:0000313" key="6">
    <source>
        <dbReference type="Proteomes" id="UP000491181"/>
    </source>
</evidence>
<sequence>MMLEKGLSYNFMVERIAEAKQNHYYVIKVENRECWVKMQPFEIYQNPSKNIIRCEYRGRDSYGSHIFVEDRLSVLYELYTINNIYTFYYIKDGIDMFGNKCVVLSDNYGLTHFLYEELSLEQKHTHTPITCQIISIEKTQKILSLKLCPISKQSPLWIDADLLFRDINKEELIKEYFYNVLHGIKDGKTITQWHNIELLIKQHNNKWIRLYIRFLDRKLKYNVIRQGNLVKIHEFSQLMVCLTNWSKSNYRSWKKMPKSTKYEGLSKAILLLQNDQLQDFLNEFIQTVNVEGIMGEAMKKVNVILSSIEIDSLLFQSRTAQYIQIGELFHKNKSVIYLKYIEAFIGILSYRLNIEISKFQQSVIGEQTERFQIDSSILLKTLTVLGMLIIFLMEKMEYEKLFQYYKAAFHHLKCMFLSVQKKETNQYIYSLLEMMDGNDFFTWNNIKKIHLSTISEEILECCPEQGNNMVEIEDIALDKQLMFPSKMTNEKVLAYWNLYKDGSYVISETPSSQEGLLKSVTLLESCKNGFLLLCYNKGNINKIPIRTLLEKKKKNFKYINGYHQHTRLKEVYTIKSECFILILSLYQKEKYVKLYSTENISQHTSLSLKGNQVVDSVVDETDFYLIPNENKEMIPQRIVYSSPMPLGKNITNIYYAKDILTLKKCGAKI</sequence>
<evidence type="ECO:0000313" key="3">
    <source>
        <dbReference type="EMBL" id="TFU44878.1"/>
    </source>
</evidence>